<keyword evidence="2" id="KW-1003">Cell membrane</keyword>
<dbReference type="PANTHER" id="PTHR34857">
    <property type="entry name" value="SLL0384 PROTEIN"/>
    <property type="match status" value="1"/>
</dbReference>
<keyword evidence="9" id="KW-1185">Reference proteome</keyword>
<dbReference type="InterPro" id="IPR051611">
    <property type="entry name" value="ECF_transporter_component"/>
</dbReference>
<feature type="transmembrane region" description="Helical" evidence="6">
    <location>
        <begin position="40"/>
        <end position="73"/>
    </location>
</feature>
<dbReference type="InterPro" id="IPR003339">
    <property type="entry name" value="ABC/ECF_trnsptr_transmembrane"/>
</dbReference>
<dbReference type="PANTHER" id="PTHR34857:SF2">
    <property type="entry name" value="SLL0384 PROTEIN"/>
    <property type="match status" value="1"/>
</dbReference>
<keyword evidence="5 6" id="KW-0472">Membrane</keyword>
<evidence type="ECO:0000256" key="3">
    <source>
        <dbReference type="ARBA" id="ARBA00022692"/>
    </source>
</evidence>
<accession>W9APZ9</accession>
<dbReference type="EMBL" id="BBXV01000024">
    <property type="protein sequence ID" value="GAQ18195.1"/>
    <property type="molecule type" value="Genomic_DNA"/>
</dbReference>
<protein>
    <submittedName>
        <fullName evidence="7">Cobalt ABC transporter, permease protein CbiQ</fullName>
    </submittedName>
</protein>
<feature type="transmembrane region" description="Helical" evidence="6">
    <location>
        <begin position="254"/>
        <end position="272"/>
    </location>
</feature>
<reference evidence="7 9" key="1">
    <citation type="submission" date="2014-03" db="EMBL/GenBank/DDBJ databases">
        <title>Draft genome sequencing of Oceanobacillus picturae strain S1 isolated from human gut.</title>
        <authorList>
            <person name="Croce O."/>
            <person name="Lagier J.C."/>
            <person name="Raoult D."/>
        </authorList>
    </citation>
    <scope>NUCLEOTIDE SEQUENCE [LARGE SCALE GENOMIC DNA]</scope>
    <source>
        <strain evidence="7 9">S1</strain>
    </source>
</reference>
<evidence type="ECO:0000313" key="7">
    <source>
        <dbReference type="EMBL" id="CDO04691.1"/>
    </source>
</evidence>
<evidence type="ECO:0000313" key="10">
    <source>
        <dbReference type="Proteomes" id="UP000052946"/>
    </source>
</evidence>
<sequence>MSVFQKFFSKLTVENIKIELMRTAYGNEQTPLARLDPRMLILWVLVYSIIPWLTHNMTILIGLTLFTAVLAYLSRVSPLLIILLIIGVISQFTYLVFAAMFLGNSYAALIAVIPVALKVSCVSLATMAVFTSMDPEKFSDALLKMGVPGKFSFGVSYGYRMLPILIEEYQSIIHSFRLRGKQPEKPGFLYVRYIYYYAKMCVVAFYPMMLNTAKRTRTTVEALEVRGFSYTLENNVAKDLKLGYLKMKKYDVQFLAITLLVTASVYTTGILMPL</sequence>
<dbReference type="GO" id="GO:0005886">
    <property type="term" value="C:plasma membrane"/>
    <property type="evidence" value="ECO:0007669"/>
    <property type="project" value="UniProtKB-ARBA"/>
</dbReference>
<comment type="subcellular location">
    <subcellularLocation>
        <location evidence="1">Membrane</location>
        <topology evidence="1">Multi-pass membrane protein</topology>
    </subcellularLocation>
</comment>
<feature type="transmembrane region" description="Helical" evidence="6">
    <location>
        <begin position="193"/>
        <end position="210"/>
    </location>
</feature>
<dbReference type="AlphaFoldDB" id="W9APZ9"/>
<evidence type="ECO:0000256" key="4">
    <source>
        <dbReference type="ARBA" id="ARBA00022989"/>
    </source>
</evidence>
<evidence type="ECO:0000256" key="6">
    <source>
        <dbReference type="SAM" id="Phobius"/>
    </source>
</evidence>
<keyword evidence="4 6" id="KW-1133">Transmembrane helix</keyword>
<dbReference type="Proteomes" id="UP000028863">
    <property type="component" value="Unassembled WGS sequence"/>
</dbReference>
<feature type="transmembrane region" description="Helical" evidence="6">
    <location>
        <begin position="79"/>
        <end position="102"/>
    </location>
</feature>
<reference evidence="8 10" key="4">
    <citation type="journal article" date="2016" name="Genome Announc.">
        <title>Draft Genome Sequence of Oceanobacillus picturae Heshi-B3, Isolated from Fermented Rice Bran in a Traditional Japanese Seafood Dish.</title>
        <authorList>
            <person name="Akuzawa S."/>
            <person name="Nagaoka J."/>
            <person name="Kanekatsu M."/>
            <person name="Kanesaki Y."/>
            <person name="Suzuki T."/>
        </authorList>
    </citation>
    <scope>NUCLEOTIDE SEQUENCE [LARGE SCALE GENOMIC DNA]</scope>
    <source>
        <strain evidence="8 10">Heshi-B3</strain>
    </source>
</reference>
<reference evidence="10" key="3">
    <citation type="submission" date="2015-07" db="EMBL/GenBank/DDBJ databases">
        <title>Draft Genome Sequence of Oceanobacillus picturae Heshi-B3 that Was Isolated from Fermented Rice Bran with Aging Salted Mackerel, Which Was Named Heshiko as Traditional Fermented Seafood in Japan.</title>
        <authorList>
            <person name="Akuzawa S."/>
            <person name="Nakagawa J."/>
            <person name="Kanekatsu T."/>
            <person name="Kanesaki Y."/>
            <person name="Suzuki T."/>
        </authorList>
    </citation>
    <scope>NUCLEOTIDE SEQUENCE [LARGE SCALE GENOMIC DNA]</scope>
    <source>
        <strain evidence="10">Heshi-B3</strain>
    </source>
</reference>
<keyword evidence="3 6" id="KW-0812">Transmembrane</keyword>
<dbReference type="STRING" id="171693.BN988_03256"/>
<organism evidence="7 9">
    <name type="scientific">Oceanobacillus picturae</name>
    <dbReference type="NCBI Taxonomy" id="171693"/>
    <lineage>
        <taxon>Bacteria</taxon>
        <taxon>Bacillati</taxon>
        <taxon>Bacillota</taxon>
        <taxon>Bacilli</taxon>
        <taxon>Bacillales</taxon>
        <taxon>Bacillaceae</taxon>
        <taxon>Oceanobacillus</taxon>
    </lineage>
</organism>
<dbReference type="RefSeq" id="WP_036577884.1">
    <property type="nucleotide sequence ID" value="NZ_BBXV01000024.1"/>
</dbReference>
<evidence type="ECO:0000256" key="1">
    <source>
        <dbReference type="ARBA" id="ARBA00004141"/>
    </source>
</evidence>
<evidence type="ECO:0000313" key="8">
    <source>
        <dbReference type="EMBL" id="GAQ18195.1"/>
    </source>
</evidence>
<evidence type="ECO:0000313" key="9">
    <source>
        <dbReference type="Proteomes" id="UP000028863"/>
    </source>
</evidence>
<comment type="caution">
    <text evidence="7">The sequence shown here is derived from an EMBL/GenBank/DDBJ whole genome shotgun (WGS) entry which is preliminary data.</text>
</comment>
<evidence type="ECO:0000256" key="2">
    <source>
        <dbReference type="ARBA" id="ARBA00022475"/>
    </source>
</evidence>
<reference evidence="7 9" key="2">
    <citation type="submission" date="2014-03" db="EMBL/GenBank/DDBJ databases">
        <authorList>
            <person name="Urmite Genomes U."/>
        </authorList>
    </citation>
    <scope>NUCLEOTIDE SEQUENCE [LARGE SCALE GENOMIC DNA]</scope>
    <source>
        <strain evidence="7 9">S1</strain>
    </source>
</reference>
<dbReference type="CDD" id="cd16914">
    <property type="entry name" value="EcfT"/>
    <property type="match status" value="1"/>
</dbReference>
<dbReference type="Proteomes" id="UP000052946">
    <property type="component" value="Unassembled WGS sequence"/>
</dbReference>
<dbReference type="eggNOG" id="COG0619">
    <property type="taxonomic scope" value="Bacteria"/>
</dbReference>
<proteinExistence type="predicted"/>
<dbReference type="Pfam" id="PF02361">
    <property type="entry name" value="CbiQ"/>
    <property type="match status" value="1"/>
</dbReference>
<name>W9APZ9_9BACI</name>
<feature type="transmembrane region" description="Helical" evidence="6">
    <location>
        <begin position="109"/>
        <end position="130"/>
    </location>
</feature>
<evidence type="ECO:0000256" key="5">
    <source>
        <dbReference type="ARBA" id="ARBA00023136"/>
    </source>
</evidence>
<dbReference type="EMBL" id="CCAX010000003">
    <property type="protein sequence ID" value="CDO04691.1"/>
    <property type="molecule type" value="Genomic_DNA"/>
</dbReference>
<gene>
    <name evidence="7" type="ORF">BN988_03256</name>
    <name evidence="8" type="ORF">OPHB3_2134</name>
</gene>